<dbReference type="Proteomes" id="UP000488299">
    <property type="component" value="Unassembled WGS sequence"/>
</dbReference>
<dbReference type="RefSeq" id="WP_152125292.1">
    <property type="nucleotide sequence ID" value="NZ_WELI01000006.1"/>
</dbReference>
<name>A0A7J5TZ56_9BACT</name>
<dbReference type="AlphaFoldDB" id="A0A7J5TZ56"/>
<keyword evidence="3" id="KW-1185">Reference proteome</keyword>
<evidence type="ECO:0000313" key="2">
    <source>
        <dbReference type="EMBL" id="KAB7729186.1"/>
    </source>
</evidence>
<comment type="caution">
    <text evidence="2">The sequence shown here is derived from an EMBL/GenBank/DDBJ whole genome shotgun (WGS) entry which is preliminary data.</text>
</comment>
<evidence type="ECO:0000313" key="3">
    <source>
        <dbReference type="Proteomes" id="UP000488299"/>
    </source>
</evidence>
<protein>
    <submittedName>
        <fullName evidence="2">DUF2442 domain-containing protein</fullName>
    </submittedName>
</protein>
<dbReference type="EMBL" id="WELI01000006">
    <property type="protein sequence ID" value="KAB7729186.1"/>
    <property type="molecule type" value="Genomic_DNA"/>
</dbReference>
<dbReference type="Pfam" id="PF10387">
    <property type="entry name" value="DUF2442"/>
    <property type="match status" value="1"/>
</dbReference>
<sequence>MRTALNPATRNSPKAKSSNPALDILPEHLPDLSAVNVTESLVVCRFEDGRSVSFPLDWSDKLAKATTEQRQAFEFNAHFIFWDDLDEIIGVRNILLGNKLRWS</sequence>
<accession>A0A7J5TZ56</accession>
<evidence type="ECO:0000256" key="1">
    <source>
        <dbReference type="SAM" id="MobiDB-lite"/>
    </source>
</evidence>
<organism evidence="2 3">
    <name type="scientific">Rudanella paleaurantiibacter</name>
    <dbReference type="NCBI Taxonomy" id="2614655"/>
    <lineage>
        <taxon>Bacteria</taxon>
        <taxon>Pseudomonadati</taxon>
        <taxon>Bacteroidota</taxon>
        <taxon>Cytophagia</taxon>
        <taxon>Cytophagales</taxon>
        <taxon>Cytophagaceae</taxon>
        <taxon>Rudanella</taxon>
    </lineage>
</organism>
<reference evidence="2 3" key="1">
    <citation type="submission" date="2019-10" db="EMBL/GenBank/DDBJ databases">
        <title>Rudanella paleaurantiibacter sp. nov., isolated from sludge.</title>
        <authorList>
            <person name="Xu S.Q."/>
        </authorList>
    </citation>
    <scope>NUCLEOTIDE SEQUENCE [LARGE SCALE GENOMIC DNA]</scope>
    <source>
        <strain evidence="2 3">HX-22-17</strain>
    </source>
</reference>
<proteinExistence type="predicted"/>
<gene>
    <name evidence="2" type="ORF">F5984_16230</name>
</gene>
<dbReference type="InterPro" id="IPR018841">
    <property type="entry name" value="DUF2442"/>
</dbReference>
<dbReference type="Gene3D" id="3.30.2020.40">
    <property type="entry name" value="Uncharacterised protein PF10387, DUF2442"/>
    <property type="match status" value="1"/>
</dbReference>
<feature type="region of interest" description="Disordered" evidence="1">
    <location>
        <begin position="1"/>
        <end position="20"/>
    </location>
</feature>